<evidence type="ECO:0000313" key="7">
    <source>
        <dbReference type="EMBL" id="SHK57994.1"/>
    </source>
</evidence>
<dbReference type="OrthoDB" id="596066at2"/>
<evidence type="ECO:0000256" key="4">
    <source>
        <dbReference type="SAM" id="SignalP"/>
    </source>
</evidence>
<accession>A0A1M6TM33</accession>
<dbReference type="RefSeq" id="WP_073088933.1">
    <property type="nucleotide sequence ID" value="NZ_FRBC01000008.1"/>
</dbReference>
<keyword evidence="2" id="KW-0812">Transmembrane</keyword>
<evidence type="ECO:0000256" key="2">
    <source>
        <dbReference type="ARBA" id="ARBA00022692"/>
    </source>
</evidence>
<keyword evidence="3" id="KW-0998">Cell outer membrane</keyword>
<feature type="chain" id="PRO_5013291414" evidence="4">
    <location>
        <begin position="28"/>
        <end position="552"/>
    </location>
</feature>
<dbReference type="EMBL" id="FRBC01000008">
    <property type="protein sequence ID" value="SHK57994.1"/>
    <property type="molecule type" value="Genomic_DNA"/>
</dbReference>
<feature type="signal peptide" evidence="4">
    <location>
        <begin position="1"/>
        <end position="27"/>
    </location>
</feature>
<dbReference type="Pfam" id="PF03865">
    <property type="entry name" value="ShlB"/>
    <property type="match status" value="1"/>
</dbReference>
<evidence type="ECO:0000259" key="6">
    <source>
        <dbReference type="Pfam" id="PF08479"/>
    </source>
</evidence>
<organism evidence="7 8">
    <name type="scientific">Selenomonas ruminantium</name>
    <dbReference type="NCBI Taxonomy" id="971"/>
    <lineage>
        <taxon>Bacteria</taxon>
        <taxon>Bacillati</taxon>
        <taxon>Bacillota</taxon>
        <taxon>Negativicutes</taxon>
        <taxon>Selenomonadales</taxon>
        <taxon>Selenomonadaceae</taxon>
        <taxon>Selenomonas</taxon>
    </lineage>
</organism>
<keyword evidence="1" id="KW-1134">Transmembrane beta strand</keyword>
<keyword evidence="4" id="KW-0732">Signal</keyword>
<dbReference type="GO" id="GO:0046819">
    <property type="term" value="P:protein secretion by the type V secretion system"/>
    <property type="evidence" value="ECO:0007669"/>
    <property type="project" value="TreeGrafter"/>
</dbReference>
<dbReference type="AlphaFoldDB" id="A0A1M6TM33"/>
<evidence type="ECO:0000259" key="5">
    <source>
        <dbReference type="Pfam" id="PF03865"/>
    </source>
</evidence>
<dbReference type="GO" id="GO:0098046">
    <property type="term" value="C:type V protein secretion system complex"/>
    <property type="evidence" value="ECO:0007669"/>
    <property type="project" value="TreeGrafter"/>
</dbReference>
<dbReference type="GO" id="GO:0008320">
    <property type="term" value="F:protein transmembrane transporter activity"/>
    <property type="evidence" value="ECO:0007669"/>
    <property type="project" value="TreeGrafter"/>
</dbReference>
<name>A0A1M6TM33_SELRU</name>
<reference evidence="7 8" key="1">
    <citation type="submission" date="2016-11" db="EMBL/GenBank/DDBJ databases">
        <authorList>
            <person name="Jaros S."/>
            <person name="Januszkiewicz K."/>
            <person name="Wedrychowicz H."/>
        </authorList>
    </citation>
    <scope>NUCLEOTIDE SEQUENCE [LARGE SCALE GENOMIC DNA]</scope>
    <source>
        <strain evidence="7 8">HD4</strain>
    </source>
</reference>
<dbReference type="Gene3D" id="3.10.20.310">
    <property type="entry name" value="membrane protein fhac"/>
    <property type="match status" value="1"/>
</dbReference>
<feature type="domain" description="Polypeptide-transport-associated ShlB-type" evidence="6">
    <location>
        <begin position="77"/>
        <end position="144"/>
    </location>
</feature>
<dbReference type="Gene3D" id="2.40.160.50">
    <property type="entry name" value="membrane protein fhac: a member of the omp85/tpsb transporter family"/>
    <property type="match status" value="1"/>
</dbReference>
<dbReference type="PANTHER" id="PTHR34597">
    <property type="entry name" value="SLR1661 PROTEIN"/>
    <property type="match status" value="1"/>
</dbReference>
<dbReference type="InterPro" id="IPR005565">
    <property type="entry name" value="Hemolysn_activator_HlyB_C"/>
</dbReference>
<evidence type="ECO:0000256" key="1">
    <source>
        <dbReference type="ARBA" id="ARBA00022452"/>
    </source>
</evidence>
<dbReference type="PANTHER" id="PTHR34597:SF1">
    <property type="entry name" value="HEME_HEMOPEXIN TRANSPORTER PROTEIN HUXB"/>
    <property type="match status" value="1"/>
</dbReference>
<evidence type="ECO:0000313" key="8">
    <source>
        <dbReference type="Proteomes" id="UP000184263"/>
    </source>
</evidence>
<dbReference type="InterPro" id="IPR051544">
    <property type="entry name" value="TPS_OM_transporter"/>
</dbReference>
<gene>
    <name evidence="7" type="ORF">SAMN05216582_10855</name>
</gene>
<evidence type="ECO:0000256" key="3">
    <source>
        <dbReference type="ARBA" id="ARBA00023237"/>
    </source>
</evidence>
<dbReference type="Proteomes" id="UP000184263">
    <property type="component" value="Unassembled WGS sequence"/>
</dbReference>
<dbReference type="Pfam" id="PF08479">
    <property type="entry name" value="POTRA_2"/>
    <property type="match status" value="1"/>
</dbReference>
<keyword evidence="1" id="KW-0472">Membrane</keyword>
<sequence length="552" mass="59511">MGIHVSHKKCAAWAMATGFLWAGTAMAAPAVPENPGVARENLERNQAQAGIESSNVEATELSNGASFTLNTLSIEPEDGIRFKDEDLAKIAAKYQGQTVTLKELNAAAAEVTRYFRAHGYPAATAYLPAQRTTDGRIVIAVEPGKFGNIIIDNQSKVKDAAIKRLVKGLKTGEIVEGKKLETALYNIIGLGGVKAGGLLQPGAQKGESNLTIKVEDGKAETYVLYANNYGSKSAGRYRYGLTADWYELSGNGDHLGINGMVSNAHQKNIGLRYDLSTGRSGTRVGLGVSHANYQLGKALEILGAKGTATTYSLYATTPLFHTSQEALFLNYGYDYRDMTDKLNRFSFRTDKESSAGHLGVSGFKKGKNTNVTYGVTGYAGHIAGRHKINGVRIGELAQKGHYSKGVADLSVVQKLSKEWDILLKGTAQLAGKDLDSSEEMYLGGATGVRAYPQGEGSGDNGYQATAEVRYHIPGVQGLALSTYFDIGHVSSKEDAAALRDTTLKGWGLGLAWTRPNDFFVRVDYARRIGLGDNVSRDAQAKQRVWFMLGKLW</sequence>
<dbReference type="InterPro" id="IPR013686">
    <property type="entry name" value="Polypept-transport_assoc_ShlB"/>
</dbReference>
<protein>
    <submittedName>
        <fullName evidence="7">Hemolysin activation/secretion protein</fullName>
    </submittedName>
</protein>
<feature type="domain" description="Haemolysin activator HlyB C-terminal" evidence="5">
    <location>
        <begin position="206"/>
        <end position="510"/>
    </location>
</feature>
<proteinExistence type="predicted"/>